<dbReference type="SUPFAM" id="SSF46785">
    <property type="entry name" value="Winged helix' DNA-binding domain"/>
    <property type="match status" value="1"/>
</dbReference>
<reference evidence="1 2" key="1">
    <citation type="submission" date="2018-11" db="EMBL/GenBank/DDBJ databases">
        <title>Sequencing the genomes of 1000 actinobacteria strains.</title>
        <authorList>
            <person name="Klenk H.-P."/>
        </authorList>
    </citation>
    <scope>NUCLEOTIDE SEQUENCE [LARGE SCALE GENOMIC DNA]</scope>
    <source>
        <strain evidence="1 2">DSM 44254</strain>
    </source>
</reference>
<dbReference type="PROSITE" id="PS51197">
    <property type="entry name" value="HTH_RRF2_2"/>
    <property type="match status" value="1"/>
</dbReference>
<dbReference type="GO" id="GO:0005829">
    <property type="term" value="C:cytosol"/>
    <property type="evidence" value="ECO:0007669"/>
    <property type="project" value="TreeGrafter"/>
</dbReference>
<accession>A0A3N1D9L9</accession>
<dbReference type="PANTHER" id="PTHR33221">
    <property type="entry name" value="WINGED HELIX-TURN-HELIX TRANSCRIPTIONAL REGULATOR, RRF2 FAMILY"/>
    <property type="match status" value="1"/>
</dbReference>
<dbReference type="EMBL" id="RJKE01000001">
    <property type="protein sequence ID" value="ROO90233.1"/>
    <property type="molecule type" value="Genomic_DNA"/>
</dbReference>
<dbReference type="InterPro" id="IPR036390">
    <property type="entry name" value="WH_DNA-bd_sf"/>
</dbReference>
<comment type="caution">
    <text evidence="1">The sequence shown here is derived from an EMBL/GenBank/DDBJ whole genome shotgun (WGS) entry which is preliminary data.</text>
</comment>
<gene>
    <name evidence="1" type="ORF">EDD29_7954</name>
</gene>
<protein>
    <submittedName>
        <fullName evidence="1">Rrf2 family protein</fullName>
    </submittedName>
</protein>
<keyword evidence="2" id="KW-1185">Reference proteome</keyword>
<name>A0A3N1D9L9_9ACTN</name>
<dbReference type="PANTHER" id="PTHR33221:SF15">
    <property type="entry name" value="HTH-TYPE TRANSCRIPTIONAL REGULATOR YWGB-RELATED"/>
    <property type="match status" value="1"/>
</dbReference>
<sequence length="142" mass="14681">MSDMAQATNTQFSVAVHLATLLAGRPGELVDSGELAVSPATNPVHVRRVLGRLRAAGLVHSHAGPRGGWALSRPPETLTLADIWTAVNADDPVLGVHLPNPACPVGRTVTANLHAQDALAREAVLTSLARTTIADLLAPAAL</sequence>
<dbReference type="InterPro" id="IPR000944">
    <property type="entry name" value="Tscrpt_reg_Rrf2"/>
</dbReference>
<dbReference type="InterPro" id="IPR036388">
    <property type="entry name" value="WH-like_DNA-bd_sf"/>
</dbReference>
<dbReference type="Pfam" id="PF02082">
    <property type="entry name" value="Rrf2"/>
    <property type="match status" value="1"/>
</dbReference>
<dbReference type="Proteomes" id="UP000272400">
    <property type="component" value="Unassembled WGS sequence"/>
</dbReference>
<dbReference type="GO" id="GO:0003700">
    <property type="term" value="F:DNA-binding transcription factor activity"/>
    <property type="evidence" value="ECO:0007669"/>
    <property type="project" value="TreeGrafter"/>
</dbReference>
<dbReference type="Gene3D" id="1.10.10.10">
    <property type="entry name" value="Winged helix-like DNA-binding domain superfamily/Winged helix DNA-binding domain"/>
    <property type="match status" value="1"/>
</dbReference>
<organism evidence="1 2">
    <name type="scientific">Actinocorallia herbida</name>
    <dbReference type="NCBI Taxonomy" id="58109"/>
    <lineage>
        <taxon>Bacteria</taxon>
        <taxon>Bacillati</taxon>
        <taxon>Actinomycetota</taxon>
        <taxon>Actinomycetes</taxon>
        <taxon>Streptosporangiales</taxon>
        <taxon>Thermomonosporaceae</taxon>
        <taxon>Actinocorallia</taxon>
    </lineage>
</organism>
<evidence type="ECO:0000313" key="1">
    <source>
        <dbReference type="EMBL" id="ROO90233.1"/>
    </source>
</evidence>
<evidence type="ECO:0000313" key="2">
    <source>
        <dbReference type="Proteomes" id="UP000272400"/>
    </source>
</evidence>
<proteinExistence type="predicted"/>
<dbReference type="AlphaFoldDB" id="A0A3N1D9L9"/>